<dbReference type="SUPFAM" id="SSF50129">
    <property type="entry name" value="GroES-like"/>
    <property type="match status" value="1"/>
</dbReference>
<dbReference type="InterPro" id="IPR013154">
    <property type="entry name" value="ADH-like_N"/>
</dbReference>
<dbReference type="AlphaFoldDB" id="A0A1H6L8M8"/>
<dbReference type="Pfam" id="PF00107">
    <property type="entry name" value="ADH_zinc_N"/>
    <property type="match status" value="1"/>
</dbReference>
<dbReference type="STRING" id="370526.SAMN04489835_4849"/>
<dbReference type="SMART" id="SM00829">
    <property type="entry name" value="PKS_ER"/>
    <property type="match status" value="1"/>
</dbReference>
<feature type="domain" description="Enoyl reductase (ER)" evidence="1">
    <location>
        <begin position="5"/>
        <end position="332"/>
    </location>
</feature>
<dbReference type="InterPro" id="IPR020843">
    <property type="entry name" value="ER"/>
</dbReference>
<gene>
    <name evidence="2" type="ORF">SAMN04489835_4849</name>
</gene>
<evidence type="ECO:0000259" key="1">
    <source>
        <dbReference type="SMART" id="SM00829"/>
    </source>
</evidence>
<dbReference type="GO" id="GO:0016491">
    <property type="term" value="F:oxidoreductase activity"/>
    <property type="evidence" value="ECO:0007669"/>
    <property type="project" value="InterPro"/>
</dbReference>
<dbReference type="SUPFAM" id="SSF51735">
    <property type="entry name" value="NAD(P)-binding Rossmann-fold domains"/>
    <property type="match status" value="1"/>
</dbReference>
<dbReference type="Pfam" id="PF08240">
    <property type="entry name" value="ADH_N"/>
    <property type="match status" value="1"/>
</dbReference>
<protein>
    <submittedName>
        <fullName evidence="2">NADPH2:quinone reductase</fullName>
    </submittedName>
</protein>
<dbReference type="InterPro" id="IPR051397">
    <property type="entry name" value="Zn-ADH-like_protein"/>
</dbReference>
<dbReference type="PANTHER" id="PTHR43677">
    <property type="entry name" value="SHORT-CHAIN DEHYDROGENASE/REDUCTASE"/>
    <property type="match status" value="1"/>
</dbReference>
<reference evidence="3" key="1">
    <citation type="submission" date="2016-10" db="EMBL/GenBank/DDBJ databases">
        <authorList>
            <person name="Varghese N."/>
            <person name="Submissions S."/>
        </authorList>
    </citation>
    <scope>NUCLEOTIDE SEQUENCE [LARGE SCALE GENOMIC DNA]</scope>
    <source>
        <strain evidence="3">DSM 45405</strain>
    </source>
</reference>
<dbReference type="EMBL" id="LT629971">
    <property type="protein sequence ID" value="SEH84820.1"/>
    <property type="molecule type" value="Genomic_DNA"/>
</dbReference>
<name>A0A1H6L8M8_MYCRU</name>
<accession>A0A1H6L8M8</accession>
<sequence>MRHGEPTEVLAVQNVPEPDVGPGEVRIAVTAASLNFGDIARCRGTVASVMGEPPFTIGMDVCGVVDRAGDGADEWLGRRVVAMTKQSLGGIAECAIAPAASVFEAPPELDDAEAAAFTLPFHVGYLALCRRARLSAGERLLVVGGASAVGTAAIQLGVALGADVLAVAGGAEKVRVCEELGATGIDHTAADLFDAVLAHTDGHGADVAFDVVGGQRTEEIWTCLAREGRYLPVGFNDDPQSGLTGRPLRKASMANISVLGVILAYGELPKEFRRFGLNFFPAEVGREVHRALCDFVASGAIRPVIGRRITMDEVADALHAHQNRRTTGRTVVAIGHE</sequence>
<dbReference type="PANTHER" id="PTHR43677:SF4">
    <property type="entry name" value="QUINONE OXIDOREDUCTASE-LIKE PROTEIN 2"/>
    <property type="match status" value="1"/>
</dbReference>
<dbReference type="InterPro" id="IPR013149">
    <property type="entry name" value="ADH-like_C"/>
</dbReference>
<dbReference type="InterPro" id="IPR011032">
    <property type="entry name" value="GroES-like_sf"/>
</dbReference>
<keyword evidence="3" id="KW-1185">Reference proteome</keyword>
<dbReference type="Gene3D" id="3.90.180.10">
    <property type="entry name" value="Medium-chain alcohol dehydrogenases, catalytic domain"/>
    <property type="match status" value="1"/>
</dbReference>
<organism evidence="2 3">
    <name type="scientific">Mycolicibacterium rutilum</name>
    <name type="common">Mycobacterium rutilum</name>
    <dbReference type="NCBI Taxonomy" id="370526"/>
    <lineage>
        <taxon>Bacteria</taxon>
        <taxon>Bacillati</taxon>
        <taxon>Actinomycetota</taxon>
        <taxon>Actinomycetes</taxon>
        <taxon>Mycobacteriales</taxon>
        <taxon>Mycobacteriaceae</taxon>
        <taxon>Mycolicibacterium</taxon>
    </lineage>
</organism>
<dbReference type="InterPro" id="IPR036291">
    <property type="entry name" value="NAD(P)-bd_dom_sf"/>
</dbReference>
<evidence type="ECO:0000313" key="3">
    <source>
        <dbReference type="Proteomes" id="UP000182915"/>
    </source>
</evidence>
<dbReference type="Gene3D" id="3.40.50.720">
    <property type="entry name" value="NAD(P)-binding Rossmann-like Domain"/>
    <property type="match status" value="1"/>
</dbReference>
<dbReference type="Proteomes" id="UP000182915">
    <property type="component" value="Chromosome I"/>
</dbReference>
<evidence type="ECO:0000313" key="2">
    <source>
        <dbReference type="EMBL" id="SEH84820.1"/>
    </source>
</evidence>
<proteinExistence type="predicted"/>